<feature type="compositionally biased region" description="Low complexity" evidence="2">
    <location>
        <begin position="201"/>
        <end position="235"/>
    </location>
</feature>
<dbReference type="PANTHER" id="PTHR31836">
    <property type="match status" value="1"/>
</dbReference>
<dbReference type="GO" id="GO:0003735">
    <property type="term" value="F:structural constituent of ribosome"/>
    <property type="evidence" value="ECO:0007669"/>
    <property type="project" value="InterPro"/>
</dbReference>
<proteinExistence type="predicted"/>
<dbReference type="GO" id="GO:0006412">
    <property type="term" value="P:translation"/>
    <property type="evidence" value="ECO:0007669"/>
    <property type="project" value="InterPro"/>
</dbReference>
<dbReference type="GO" id="GO:0005840">
    <property type="term" value="C:ribosome"/>
    <property type="evidence" value="ECO:0007669"/>
    <property type="project" value="InterPro"/>
</dbReference>
<dbReference type="CDD" id="cd22191">
    <property type="entry name" value="DPBB_RlpA_EXP_N-like"/>
    <property type="match status" value="1"/>
</dbReference>
<feature type="chain" id="PRO_5042196935" description="RlpA-like protein double-psi beta-barrel domain-containing protein" evidence="3">
    <location>
        <begin position="19"/>
        <end position="307"/>
    </location>
</feature>
<gene>
    <name evidence="4" type="ORF">LOC62_07G009808</name>
</gene>
<evidence type="ECO:0000313" key="4">
    <source>
        <dbReference type="EMBL" id="WOO86325.1"/>
    </source>
</evidence>
<protein>
    <recommendedName>
        <fullName evidence="6">RlpA-like protein double-psi beta-barrel domain-containing protein</fullName>
    </recommendedName>
</protein>
<keyword evidence="5" id="KW-1185">Reference proteome</keyword>
<dbReference type="Proteomes" id="UP000827549">
    <property type="component" value="Chromosome 7"/>
</dbReference>
<evidence type="ECO:0000313" key="5">
    <source>
        <dbReference type="Proteomes" id="UP000827549"/>
    </source>
</evidence>
<dbReference type="RefSeq" id="XP_062632351.1">
    <property type="nucleotide sequence ID" value="XM_062776367.1"/>
</dbReference>
<feature type="region of interest" description="Disordered" evidence="2">
    <location>
        <begin position="145"/>
        <end position="235"/>
    </location>
</feature>
<name>A0AAF1BQS6_9TREE</name>
<feature type="signal peptide" evidence="3">
    <location>
        <begin position="1"/>
        <end position="18"/>
    </location>
</feature>
<evidence type="ECO:0000256" key="3">
    <source>
        <dbReference type="SAM" id="SignalP"/>
    </source>
</evidence>
<organism evidence="4 5">
    <name type="scientific">Vanrija pseudolonga</name>
    <dbReference type="NCBI Taxonomy" id="143232"/>
    <lineage>
        <taxon>Eukaryota</taxon>
        <taxon>Fungi</taxon>
        <taxon>Dikarya</taxon>
        <taxon>Basidiomycota</taxon>
        <taxon>Agaricomycotina</taxon>
        <taxon>Tremellomycetes</taxon>
        <taxon>Trichosporonales</taxon>
        <taxon>Trichosporonaceae</taxon>
        <taxon>Vanrija</taxon>
    </lineage>
</organism>
<dbReference type="Gene3D" id="2.40.40.10">
    <property type="entry name" value="RlpA-like domain"/>
    <property type="match status" value="1"/>
</dbReference>
<evidence type="ECO:0008006" key="6">
    <source>
        <dbReference type="Google" id="ProtNLM"/>
    </source>
</evidence>
<dbReference type="PANTHER" id="PTHR31836:SF28">
    <property type="entry name" value="SRCR DOMAIN-CONTAINING PROTEIN-RELATED"/>
    <property type="match status" value="1"/>
</dbReference>
<evidence type="ECO:0000256" key="2">
    <source>
        <dbReference type="SAM" id="MobiDB-lite"/>
    </source>
</evidence>
<feature type="compositionally biased region" description="Low complexity" evidence="2">
    <location>
        <begin position="164"/>
        <end position="173"/>
    </location>
</feature>
<sequence length="307" mass="31021">MLIAPILSAATLASVVAAGSHLGSRGKHIRRSEVAFPGQKRGSGLPASVSNSKATWYSLTPEEGGTIVACGGGSPDMNSYYVAMNTQMFNMDQCYQWITITANGKTTSAQILDSCPTCPTYGQVDMSPGLMEFFDPGKKAGVITISWTSGGGGGGGDSGGNQDPTTTTTKNKPTPTPEPESTWSPPPPPPPTTTTTPPPTTTTESSTTTTESSTTTTSTTTSFSSSASANSTTISSTTSLNATTSLLNATSIANVTGTTFSLANATATLGHDAVVTDIPSAPAGGNLAQVGNLVANIGRIIVLGASI</sequence>
<feature type="compositionally biased region" description="Pro residues" evidence="2">
    <location>
        <begin position="174"/>
        <end position="200"/>
    </location>
</feature>
<dbReference type="AlphaFoldDB" id="A0AAF1BQS6"/>
<dbReference type="InterPro" id="IPR036908">
    <property type="entry name" value="RlpA-like_sf"/>
</dbReference>
<dbReference type="PROSITE" id="PS00962">
    <property type="entry name" value="RIBOSOMAL_S2_1"/>
    <property type="match status" value="1"/>
</dbReference>
<dbReference type="InterPro" id="IPR018130">
    <property type="entry name" value="Ribosomal_uS2_CS"/>
</dbReference>
<evidence type="ECO:0000256" key="1">
    <source>
        <dbReference type="ARBA" id="ARBA00022729"/>
    </source>
</evidence>
<accession>A0AAF1BQS6</accession>
<dbReference type="InterPro" id="IPR051477">
    <property type="entry name" value="Expansin_CellWall"/>
</dbReference>
<keyword evidence="1 3" id="KW-0732">Signal</keyword>
<dbReference type="GeneID" id="87812969"/>
<reference evidence="4" key="1">
    <citation type="submission" date="2023-10" db="EMBL/GenBank/DDBJ databases">
        <authorList>
            <person name="Noh H."/>
        </authorList>
    </citation>
    <scope>NUCLEOTIDE SEQUENCE</scope>
    <source>
        <strain evidence="4">DUCC4014</strain>
    </source>
</reference>
<dbReference type="EMBL" id="CP086720">
    <property type="protein sequence ID" value="WOO86325.1"/>
    <property type="molecule type" value="Genomic_DNA"/>
</dbReference>
<dbReference type="SUPFAM" id="SSF50685">
    <property type="entry name" value="Barwin-like endoglucanases"/>
    <property type="match status" value="1"/>
</dbReference>
<feature type="compositionally biased region" description="Gly residues" evidence="2">
    <location>
        <begin position="149"/>
        <end position="159"/>
    </location>
</feature>